<dbReference type="AlphaFoldDB" id="A0A4R0IYF0"/>
<reference evidence="1 2" key="1">
    <citation type="submission" date="2019-02" db="EMBL/GenBank/DDBJ databases">
        <title>Kribbella capetownensis sp. nov. and Kribbella speibonae sp. nov., isolated from soil.</title>
        <authorList>
            <person name="Curtis S.M."/>
            <person name="Norton I."/>
            <person name="Everest G.J."/>
            <person name="Meyers P.R."/>
        </authorList>
    </citation>
    <scope>NUCLEOTIDE SEQUENCE [LARGE SCALE GENOMIC DNA]</scope>
    <source>
        <strain evidence="1 2">YM53</strain>
    </source>
</reference>
<evidence type="ECO:0000313" key="1">
    <source>
        <dbReference type="EMBL" id="TCC33865.1"/>
    </source>
</evidence>
<evidence type="ECO:0000313" key="2">
    <source>
        <dbReference type="Proteomes" id="UP000293342"/>
    </source>
</evidence>
<dbReference type="EMBL" id="SJKD01000019">
    <property type="protein sequence ID" value="TCC33865.1"/>
    <property type="molecule type" value="Genomic_DNA"/>
</dbReference>
<organism evidence="1 2">
    <name type="scientific">Kribbella capetownensis</name>
    <dbReference type="NCBI Taxonomy" id="1572659"/>
    <lineage>
        <taxon>Bacteria</taxon>
        <taxon>Bacillati</taxon>
        <taxon>Actinomycetota</taxon>
        <taxon>Actinomycetes</taxon>
        <taxon>Propionibacteriales</taxon>
        <taxon>Kribbellaceae</taxon>
        <taxon>Kribbella</taxon>
    </lineage>
</organism>
<keyword evidence="2" id="KW-1185">Reference proteome</keyword>
<dbReference type="Proteomes" id="UP000293342">
    <property type="component" value="Unassembled WGS sequence"/>
</dbReference>
<protein>
    <submittedName>
        <fullName evidence="1">Uncharacterized protein</fullName>
    </submittedName>
</protein>
<gene>
    <name evidence="1" type="ORF">E0H75_42150</name>
</gene>
<accession>A0A4R0IYF0</accession>
<dbReference type="RefSeq" id="WP_131519352.1">
    <property type="nucleotide sequence ID" value="NZ_SJKD01000019.1"/>
</dbReference>
<sequence>MGERAVFRIYSDDHAGAFYAQWATPQFKLSALARWIEACRWRGQAPSAQNYWDHAQADPTGDHFTESYPVDDLDPGDLSYRYELRSITTGEGWTAELTVWGRGRQATRGGFDEIRRIHIGSELTAPIHQFACEGLTELADNTDPNGPWADALPSWRHQAATHANYATFNPYLTAHNG</sequence>
<name>A0A4R0IYF0_9ACTN</name>
<comment type="caution">
    <text evidence="1">The sequence shown here is derived from an EMBL/GenBank/DDBJ whole genome shotgun (WGS) entry which is preliminary data.</text>
</comment>
<proteinExistence type="predicted"/>